<keyword evidence="3" id="KW-1185">Reference proteome</keyword>
<feature type="region of interest" description="Disordered" evidence="1">
    <location>
        <begin position="340"/>
        <end position="378"/>
    </location>
</feature>
<accession>A0A409WCT7</accession>
<reference evidence="2 3" key="1">
    <citation type="journal article" date="2018" name="Evol. Lett.">
        <title>Horizontal gene cluster transfer increased hallucinogenic mushroom diversity.</title>
        <authorList>
            <person name="Reynolds H.T."/>
            <person name="Vijayakumar V."/>
            <person name="Gluck-Thaler E."/>
            <person name="Korotkin H.B."/>
            <person name="Matheny P.B."/>
            <person name="Slot J.C."/>
        </authorList>
    </citation>
    <scope>NUCLEOTIDE SEQUENCE [LARGE SCALE GENOMIC DNA]</scope>
    <source>
        <strain evidence="2 3">2629</strain>
    </source>
</reference>
<evidence type="ECO:0008006" key="4">
    <source>
        <dbReference type="Google" id="ProtNLM"/>
    </source>
</evidence>
<sequence length="577" mass="61942">MAHNSLTDNQWTAWLARLVEHRQLVVEAFIAGIRNRDLKLRITPDLKQRMRELIQADDWTQSSQTAPPTDLKAAYDHPWLYHAIEGFDRGPVDDAYYVKWERYLPPLASDTAPSSAFPPPPPPFPPPPSNAPNPLQMPPPLPPQPSTSMQMPPPGQTTSMQPPPPPPPVASDLPPPLITAPVPPLPPSAAAIPPQPHNAAKESTIPVASDASTLTRGYRFPGAPDSSRLTVPKRLKSPSPSSGRDSRDGGSSKASTPPISDLESGSNAAPIDVDDAASVDVEDVAVGPGTHWLPRCEGCVKADIPCLVKSTKRDVEKACENCATIKRRCVKPGSKRVFPQGIPAPEAGPVIDPPKKMSAKRKGKQRAASGSNPAPDCFAKQKWRAEDPPSYTRPTSSTGVRFYDEYAMLERLETAEENIQILTAQLYTAQLAIRALTTLTQSDVDAAGSSTSFTVGSSSGGHSLRSMIFPIGRGEETVVPDGGIRVTYTARNTGPTLTLTSPAPPLSPQDQSEAIDDIPMEDVDEGDEPVSDAYIAQEDEEENEGERRSTRSSSAKRRGNTSSGDRGRSSKRARGGG</sequence>
<dbReference type="InParanoid" id="A0A409WCT7"/>
<dbReference type="EMBL" id="NHTK01005583">
    <property type="protein sequence ID" value="PPQ76342.1"/>
    <property type="molecule type" value="Genomic_DNA"/>
</dbReference>
<feature type="region of interest" description="Disordered" evidence="1">
    <location>
        <begin position="111"/>
        <end position="275"/>
    </location>
</feature>
<comment type="caution">
    <text evidence="2">The sequence shown here is derived from an EMBL/GenBank/DDBJ whole genome shotgun (WGS) entry which is preliminary data.</text>
</comment>
<feature type="region of interest" description="Disordered" evidence="1">
    <location>
        <begin position="487"/>
        <end position="577"/>
    </location>
</feature>
<dbReference type="Proteomes" id="UP000284842">
    <property type="component" value="Unassembled WGS sequence"/>
</dbReference>
<evidence type="ECO:0000313" key="2">
    <source>
        <dbReference type="EMBL" id="PPQ76342.1"/>
    </source>
</evidence>
<protein>
    <recommendedName>
        <fullName evidence="4">Zn(2)-C6 fungal-type domain-containing protein</fullName>
    </recommendedName>
</protein>
<feature type="compositionally biased region" description="Pro residues" evidence="1">
    <location>
        <begin position="116"/>
        <end position="187"/>
    </location>
</feature>
<evidence type="ECO:0000313" key="3">
    <source>
        <dbReference type="Proteomes" id="UP000284842"/>
    </source>
</evidence>
<feature type="compositionally biased region" description="Polar residues" evidence="1">
    <location>
        <begin position="253"/>
        <end position="267"/>
    </location>
</feature>
<evidence type="ECO:0000256" key="1">
    <source>
        <dbReference type="SAM" id="MobiDB-lite"/>
    </source>
</evidence>
<proteinExistence type="predicted"/>
<name>A0A409WCT7_9AGAR</name>
<gene>
    <name evidence="2" type="ORF">CVT24_008130</name>
</gene>
<feature type="compositionally biased region" description="Acidic residues" evidence="1">
    <location>
        <begin position="513"/>
        <end position="530"/>
    </location>
</feature>
<dbReference type="AlphaFoldDB" id="A0A409WCT7"/>
<organism evidence="2 3">
    <name type="scientific">Panaeolus cyanescens</name>
    <dbReference type="NCBI Taxonomy" id="181874"/>
    <lineage>
        <taxon>Eukaryota</taxon>
        <taxon>Fungi</taxon>
        <taxon>Dikarya</taxon>
        <taxon>Basidiomycota</taxon>
        <taxon>Agaricomycotina</taxon>
        <taxon>Agaricomycetes</taxon>
        <taxon>Agaricomycetidae</taxon>
        <taxon>Agaricales</taxon>
        <taxon>Agaricineae</taxon>
        <taxon>Galeropsidaceae</taxon>
        <taxon>Panaeolus</taxon>
    </lineage>
</organism>